<organism evidence="2 3">
    <name type="scientific">Zymoseptoria tritici ST99CH_1A5</name>
    <dbReference type="NCBI Taxonomy" id="1276529"/>
    <lineage>
        <taxon>Eukaryota</taxon>
        <taxon>Fungi</taxon>
        <taxon>Dikarya</taxon>
        <taxon>Ascomycota</taxon>
        <taxon>Pezizomycotina</taxon>
        <taxon>Dothideomycetes</taxon>
        <taxon>Dothideomycetidae</taxon>
        <taxon>Mycosphaerellales</taxon>
        <taxon>Mycosphaerellaceae</taxon>
        <taxon>Zymoseptoria</taxon>
    </lineage>
</organism>
<reference evidence="2 3" key="1">
    <citation type="submission" date="2016-10" db="EMBL/GenBank/DDBJ databases">
        <authorList>
            <person name="Varghese N."/>
        </authorList>
    </citation>
    <scope>NUCLEOTIDE SEQUENCE [LARGE SCALE GENOMIC DNA]</scope>
</reference>
<gene>
    <name evidence="2" type="ORF">ZT1A5_G7818</name>
</gene>
<feature type="compositionally biased region" description="Basic and acidic residues" evidence="1">
    <location>
        <begin position="117"/>
        <end position="127"/>
    </location>
</feature>
<evidence type="ECO:0000256" key="1">
    <source>
        <dbReference type="SAM" id="MobiDB-lite"/>
    </source>
</evidence>
<name>A0A1Y6LPX3_ZYMTR</name>
<dbReference type="AlphaFoldDB" id="A0A1Y6LPX3"/>
<sequence length="127" mass="13423">MSVVLYHFADRRHSYSSINLHTQHTHPHTRTPTRTRSTNNAHDSAPNHSDLANNSNAQSSPILTMDRSGTSTSNGNGNGAGSNGTQNPSTPPPPQGDKQGSPSTGGTNGNTPNHGAMGKDGKTVKWW</sequence>
<feature type="compositionally biased region" description="Basic residues" evidence="1">
    <location>
        <begin position="23"/>
        <end position="33"/>
    </location>
</feature>
<accession>A0A1Y6LPX3</accession>
<protein>
    <submittedName>
        <fullName evidence="2">Uncharacterized protein</fullName>
    </submittedName>
</protein>
<feature type="compositionally biased region" description="Polar residues" evidence="1">
    <location>
        <begin position="39"/>
        <end position="62"/>
    </location>
</feature>
<feature type="compositionally biased region" description="Low complexity" evidence="1">
    <location>
        <begin position="100"/>
        <end position="113"/>
    </location>
</feature>
<evidence type="ECO:0000313" key="3">
    <source>
        <dbReference type="Proteomes" id="UP000215453"/>
    </source>
</evidence>
<feature type="region of interest" description="Disordered" evidence="1">
    <location>
        <begin position="17"/>
        <end position="127"/>
    </location>
</feature>
<evidence type="ECO:0000313" key="2">
    <source>
        <dbReference type="EMBL" id="SMY26375.1"/>
    </source>
</evidence>
<proteinExistence type="predicted"/>
<dbReference type="EMBL" id="LT882682">
    <property type="protein sequence ID" value="SMY26375.1"/>
    <property type="molecule type" value="Genomic_DNA"/>
</dbReference>
<dbReference type="Proteomes" id="UP000215453">
    <property type="component" value="Chromosome 7"/>
</dbReference>